<dbReference type="Pfam" id="PF10266">
    <property type="entry name" value="Strumpellin"/>
    <property type="match status" value="1"/>
</dbReference>
<protein>
    <submittedName>
        <fullName evidence="3">LOW QUALITY PROTEIN: WASH complex subunit 5</fullName>
    </submittedName>
</protein>
<keyword evidence="2" id="KW-1185">Reference proteome</keyword>
<dbReference type="GO" id="GO:0030041">
    <property type="term" value="P:actin filament polymerization"/>
    <property type="evidence" value="ECO:0007669"/>
    <property type="project" value="TreeGrafter"/>
</dbReference>
<dbReference type="KEGG" id="apln:108743385"/>
<comment type="similarity">
    <text evidence="1">Belongs to the strumpellin family.</text>
</comment>
<evidence type="ECO:0000313" key="2">
    <source>
        <dbReference type="Proteomes" id="UP000192223"/>
    </source>
</evidence>
<dbReference type="Proteomes" id="UP000192223">
    <property type="component" value="Unplaced"/>
</dbReference>
<dbReference type="GO" id="GO:0051125">
    <property type="term" value="P:regulation of actin nucleation"/>
    <property type="evidence" value="ECO:0007669"/>
    <property type="project" value="TreeGrafter"/>
</dbReference>
<proteinExistence type="inferred from homology"/>
<dbReference type="GO" id="GO:0071203">
    <property type="term" value="C:WASH complex"/>
    <property type="evidence" value="ECO:0007669"/>
    <property type="project" value="InterPro"/>
</dbReference>
<dbReference type="FunCoup" id="A0A1W4XPX2">
    <property type="interactions" value="1675"/>
</dbReference>
<dbReference type="GO" id="GO:0140285">
    <property type="term" value="P:endosome fission"/>
    <property type="evidence" value="ECO:0007669"/>
    <property type="project" value="TreeGrafter"/>
</dbReference>
<dbReference type="CTD" id="39766"/>
<dbReference type="GeneID" id="108743385"/>
<dbReference type="PANTHER" id="PTHR15691">
    <property type="entry name" value="WASH COMPLEX SUBUNIT 5"/>
    <property type="match status" value="1"/>
</dbReference>
<accession>A0A1W4XPX2</accession>
<name>A0A1W4XPX2_AGRPL</name>
<dbReference type="AlphaFoldDB" id="A0A1W4XPX2"/>
<dbReference type="InParanoid" id="A0A1W4XPX2"/>
<dbReference type="OrthoDB" id="565118at2759"/>
<dbReference type="PANTHER" id="PTHR15691:SF6">
    <property type="entry name" value="WASH COMPLEX SUBUNIT 5"/>
    <property type="match status" value="1"/>
</dbReference>
<evidence type="ECO:0000256" key="1">
    <source>
        <dbReference type="ARBA" id="ARBA00006224"/>
    </source>
</evidence>
<evidence type="ECO:0000313" key="3">
    <source>
        <dbReference type="RefSeq" id="XP_018334449.2"/>
    </source>
</evidence>
<dbReference type="InterPro" id="IPR019393">
    <property type="entry name" value="WASH_strumpellin"/>
</dbReference>
<dbReference type="GO" id="GO:0005768">
    <property type="term" value="C:endosome"/>
    <property type="evidence" value="ECO:0007669"/>
    <property type="project" value="TreeGrafter"/>
</dbReference>
<organism evidence="2 3">
    <name type="scientific">Agrilus planipennis</name>
    <name type="common">Emerald ash borer</name>
    <name type="synonym">Agrilus marcopoli</name>
    <dbReference type="NCBI Taxonomy" id="224129"/>
    <lineage>
        <taxon>Eukaryota</taxon>
        <taxon>Metazoa</taxon>
        <taxon>Ecdysozoa</taxon>
        <taxon>Arthropoda</taxon>
        <taxon>Hexapoda</taxon>
        <taxon>Insecta</taxon>
        <taxon>Pterygota</taxon>
        <taxon>Neoptera</taxon>
        <taxon>Endopterygota</taxon>
        <taxon>Coleoptera</taxon>
        <taxon>Polyphaga</taxon>
        <taxon>Elateriformia</taxon>
        <taxon>Buprestoidea</taxon>
        <taxon>Buprestidae</taxon>
        <taxon>Agrilinae</taxon>
        <taxon>Agrilus</taxon>
    </lineage>
</organism>
<sequence length="1092" mass="126874">MREFLLDANIYGQNILQLVSRGNAIIAEILRMKEYIPEVFRSQKNQSNQKYSEVVFDFIYFKIADLQEKKIEDSEELKDIDEEFRDNHIKIINRFYLIFEGIYMYITDLNQSLDDIEEGTFIHQTLETIFTCTEGKQLMCEALYLCGVMLLLLDSFIEGSVRERLLVSYYRYTPQRKDGEFAIDEICKLIRDTGYSNGKKPGNYPEDYFKRIPIKSNYVDMVISCLRSDDIYNQLSVYQASKHRSTALSTQATMLFVSLFFCPKILHSQASVMREIVDKYFPDNWVISLYMGITMNLLESWDNFKAAKLAIANILTAQNVKFHANLYGSTVGNMIKSTANFLKEGNMTKENIMKEINPIMNILKDCNVAVRWLMLHLLRTEKNKKCKQLQDLVITEAKCDLTMLFKLLLNTAQLEIIVIEHLKSMLEDREKTWESLKDESCGNLKELSDVFGGITVLSRIQKNSNLQNWFDEILKGIQTLSQNETSSSKKIIKLIHALQKVQEFHQLENNLHVIQYLSEIRNNLHKMLQTLNIKEESLIALHIIADLSYGWILIDSFTPIMQKGIKKEPSLCIKLRAVFLKLASALETPLLRINQSHSKDLISVSQYYSSELEIYVRKVLQIIPETMFQKLLKIIEIQTSVLKKLPTKLDKDKMKDLAQLKVRFEFAELTNSVSVYSRGIRMMKSTLVGVICLDPKKLLEDGIRKELVQHITQALHFGLIFTPKSDDLEKRVGALANIIKGYKQSLEYIQDYININGLKIWQEEVTRIINYNVEEECNMFLRNKVYEWDSQHQSKHVPIPRFSYLDNQCGNFVGRLVKQILRLTDPRNTIFIPQSCTWYDIKTQKNVFNKETIKCIGTVLEVTGLVGLDRLLSHMITYNLKKTISAWEKKGQMSETWMSLKLTFCTKENINMSKFCQMCLNRMSKQLSNILDSVLIIGQLQLLRNMVNFHLSLSCKFNAKSLETSLKSLNEALVHMMSKEDKIVLNEQILLTLSKYLDYCGMNQPANKIYVTTKFSEDYAFFLFVFIMCFHHKLSFIKDAGSNTVKGQDRIDGIPFTMALHTIVRQYSPKLNECFIRHLTTFIIETFKQNLR</sequence>
<dbReference type="STRING" id="224129.A0A1W4XPX2"/>
<gene>
    <name evidence="3" type="primary">LOC108743385</name>
</gene>
<dbReference type="RefSeq" id="XP_018334449.2">
    <property type="nucleotide sequence ID" value="XM_018478947.2"/>
</dbReference>
<dbReference type="GO" id="GO:0007032">
    <property type="term" value="P:endosome organization"/>
    <property type="evidence" value="ECO:0007669"/>
    <property type="project" value="TreeGrafter"/>
</dbReference>
<reference evidence="3" key="1">
    <citation type="submission" date="2025-08" db="UniProtKB">
        <authorList>
            <consortium name="RefSeq"/>
        </authorList>
    </citation>
    <scope>IDENTIFICATION</scope>
    <source>
        <tissue evidence="3">Entire body</tissue>
    </source>
</reference>